<dbReference type="AlphaFoldDB" id="A0A3N1CVY0"/>
<dbReference type="InterPro" id="IPR006558">
    <property type="entry name" value="LamG-like"/>
</dbReference>
<comment type="similarity">
    <text evidence="1">Belongs to the glycosyl hydrolase 16 family.</text>
</comment>
<dbReference type="Pfam" id="PF00722">
    <property type="entry name" value="Glyco_hydro_16"/>
    <property type="match status" value="1"/>
</dbReference>
<sequence length="648" mass="68810">MIRGFTGRLIRAVVAVCMGVSGAVLVGSGAGAVVTWTESRSSGPSTWELTWSDEFAGTAGTLPNSSKWRFYEGGVGNNELERYVKLNDPDNAAQKHASLDGNGHLVITAYENTDPNLRCPNQESATVCAATSARLDTYQKFSQQAGRFEANIKVPAGKGLWPAFWGKGTGTLVNEMDIMEQIGNANGEAGKAHSALHGTDDLHLTSTYTLASGNFSDAYHLFAADWYPDHINYSIDGVSYHTIYRAQVESLGKQWPLVEDFYLILNLAVGGDWPGPPDETTPFPAQMYIDYVRVYQQTAPKVNAVGAITNHNDKCVDVAQSNPPDGTVIQQYTCNGTQPQTWTLATDGTIRAFGSCLTVPATAPGSKAEARACVPNDLTQQWRVEMGAQSGSVKMAQLYHSASGKCLQVPATGAQLEIQPCGPALGQAWSVPAGPTNHWRLTDGTGTTAKDFSRNANHAACASGVTWTPDAVRGTVAEFSGAQSCATGTGPVVNTGQSFTVSARVKLPGVPLTGNKTAVSQDGAQQSGFYLQYSGSLNAWGFNRMSADIANPTNNTGTYGTTTPTAAWTHLTGVYNAADTTLRLYVNGTAEGTPVAVANPWSATGPLVLGRGKWNGNPADFFPGLISDVQVWNRALNAQEVKSVALYQ</sequence>
<dbReference type="InterPro" id="IPR000772">
    <property type="entry name" value="Ricin_B_lectin"/>
</dbReference>
<dbReference type="SMART" id="SM00560">
    <property type="entry name" value="LamGL"/>
    <property type="match status" value="1"/>
</dbReference>
<keyword evidence="7" id="KW-1185">Reference proteome</keyword>
<dbReference type="InterPro" id="IPR000757">
    <property type="entry name" value="Beta-glucanase-like"/>
</dbReference>
<organism evidence="6 7">
    <name type="scientific">Actinocorallia herbida</name>
    <dbReference type="NCBI Taxonomy" id="58109"/>
    <lineage>
        <taxon>Bacteria</taxon>
        <taxon>Bacillati</taxon>
        <taxon>Actinomycetota</taxon>
        <taxon>Actinomycetes</taxon>
        <taxon>Streptosporangiales</taxon>
        <taxon>Thermomonosporaceae</taxon>
        <taxon>Actinocorallia</taxon>
    </lineage>
</organism>
<dbReference type="PANTHER" id="PTHR10963:SF55">
    <property type="entry name" value="GLYCOSIDE HYDROLASE FAMILY 16 PROTEIN"/>
    <property type="match status" value="1"/>
</dbReference>
<keyword evidence="4" id="KW-0472">Membrane</keyword>
<evidence type="ECO:0000256" key="1">
    <source>
        <dbReference type="ARBA" id="ARBA00006865"/>
    </source>
</evidence>
<keyword evidence="4" id="KW-0812">Transmembrane</keyword>
<accession>A0A3N1CVY0</accession>
<dbReference type="PROSITE" id="PS50231">
    <property type="entry name" value="RICIN_B_LECTIN"/>
    <property type="match status" value="1"/>
</dbReference>
<gene>
    <name evidence="6" type="ORF">EDD29_2938</name>
</gene>
<dbReference type="GO" id="GO:0004553">
    <property type="term" value="F:hydrolase activity, hydrolyzing O-glycosyl compounds"/>
    <property type="evidence" value="ECO:0007669"/>
    <property type="project" value="InterPro"/>
</dbReference>
<dbReference type="EMBL" id="RJKE01000001">
    <property type="protein sequence ID" value="ROO85395.1"/>
    <property type="molecule type" value="Genomic_DNA"/>
</dbReference>
<keyword evidence="2" id="KW-0732">Signal</keyword>
<dbReference type="InterPro" id="IPR013320">
    <property type="entry name" value="ConA-like_dom_sf"/>
</dbReference>
<keyword evidence="3" id="KW-1015">Disulfide bond</keyword>
<dbReference type="PROSITE" id="PS51762">
    <property type="entry name" value="GH16_2"/>
    <property type="match status" value="1"/>
</dbReference>
<dbReference type="Proteomes" id="UP000272400">
    <property type="component" value="Unassembled WGS sequence"/>
</dbReference>
<dbReference type="InterPro" id="IPR035992">
    <property type="entry name" value="Ricin_B-like_lectins"/>
</dbReference>
<protein>
    <submittedName>
        <fullName evidence="6">Beta-glucanase (GH16 family)</fullName>
    </submittedName>
</protein>
<dbReference type="InterPro" id="IPR050546">
    <property type="entry name" value="Glycosyl_Hydrlase_16"/>
</dbReference>
<dbReference type="PANTHER" id="PTHR10963">
    <property type="entry name" value="GLYCOSYL HYDROLASE-RELATED"/>
    <property type="match status" value="1"/>
</dbReference>
<dbReference type="Gene3D" id="2.60.120.200">
    <property type="match status" value="2"/>
</dbReference>
<dbReference type="CDD" id="cd08023">
    <property type="entry name" value="GH16_laminarinase_like"/>
    <property type="match status" value="1"/>
</dbReference>
<proteinExistence type="inferred from homology"/>
<dbReference type="Pfam" id="PF13385">
    <property type="entry name" value="Laminin_G_3"/>
    <property type="match status" value="1"/>
</dbReference>
<feature type="domain" description="GH16" evidence="5">
    <location>
        <begin position="34"/>
        <end position="300"/>
    </location>
</feature>
<evidence type="ECO:0000256" key="2">
    <source>
        <dbReference type="ARBA" id="ARBA00022729"/>
    </source>
</evidence>
<name>A0A3N1CVY0_9ACTN</name>
<feature type="transmembrane region" description="Helical" evidence="4">
    <location>
        <begin position="12"/>
        <end position="36"/>
    </location>
</feature>
<dbReference type="SUPFAM" id="SSF50370">
    <property type="entry name" value="Ricin B-like lectins"/>
    <property type="match status" value="1"/>
</dbReference>
<comment type="caution">
    <text evidence="6">The sequence shown here is derived from an EMBL/GenBank/DDBJ whole genome shotgun (WGS) entry which is preliminary data.</text>
</comment>
<reference evidence="6 7" key="1">
    <citation type="submission" date="2018-11" db="EMBL/GenBank/DDBJ databases">
        <title>Sequencing the genomes of 1000 actinobacteria strains.</title>
        <authorList>
            <person name="Klenk H.-P."/>
        </authorList>
    </citation>
    <scope>NUCLEOTIDE SEQUENCE [LARGE SCALE GENOMIC DNA]</scope>
    <source>
        <strain evidence="6 7">DSM 44254</strain>
    </source>
</reference>
<dbReference type="SUPFAM" id="SSF49899">
    <property type="entry name" value="Concanavalin A-like lectins/glucanases"/>
    <property type="match status" value="2"/>
</dbReference>
<evidence type="ECO:0000256" key="3">
    <source>
        <dbReference type="ARBA" id="ARBA00023157"/>
    </source>
</evidence>
<evidence type="ECO:0000313" key="7">
    <source>
        <dbReference type="Proteomes" id="UP000272400"/>
    </source>
</evidence>
<dbReference type="SMART" id="SM00458">
    <property type="entry name" value="RICIN"/>
    <property type="match status" value="1"/>
</dbReference>
<evidence type="ECO:0000256" key="4">
    <source>
        <dbReference type="SAM" id="Phobius"/>
    </source>
</evidence>
<dbReference type="Pfam" id="PF00652">
    <property type="entry name" value="Ricin_B_lectin"/>
    <property type="match status" value="1"/>
</dbReference>
<evidence type="ECO:0000259" key="5">
    <source>
        <dbReference type="PROSITE" id="PS51762"/>
    </source>
</evidence>
<dbReference type="GO" id="GO:0005975">
    <property type="term" value="P:carbohydrate metabolic process"/>
    <property type="evidence" value="ECO:0007669"/>
    <property type="project" value="InterPro"/>
</dbReference>
<dbReference type="Gene3D" id="2.80.10.50">
    <property type="match status" value="1"/>
</dbReference>
<evidence type="ECO:0000313" key="6">
    <source>
        <dbReference type="EMBL" id="ROO85395.1"/>
    </source>
</evidence>
<keyword evidence="4" id="KW-1133">Transmembrane helix</keyword>